<dbReference type="GO" id="GO:0005886">
    <property type="term" value="C:plasma membrane"/>
    <property type="evidence" value="ECO:0007669"/>
    <property type="project" value="UniProtKB-SubCell"/>
</dbReference>
<evidence type="ECO:0000256" key="2">
    <source>
        <dbReference type="ARBA" id="ARBA00022448"/>
    </source>
</evidence>
<comment type="similarity">
    <text evidence="7">Belongs to the binding-protein-dependent transport system permease family.</text>
</comment>
<feature type="transmembrane region" description="Helical" evidence="7">
    <location>
        <begin position="12"/>
        <end position="38"/>
    </location>
</feature>
<evidence type="ECO:0000256" key="4">
    <source>
        <dbReference type="ARBA" id="ARBA00022692"/>
    </source>
</evidence>
<keyword evidence="6 7" id="KW-0472">Membrane</keyword>
<dbReference type="EMBL" id="MSZX01000003">
    <property type="protein sequence ID" value="OPA79188.1"/>
    <property type="molecule type" value="Genomic_DNA"/>
</dbReference>
<dbReference type="OrthoDB" id="9810086at2"/>
<comment type="caution">
    <text evidence="9">The sequence shown here is derived from an EMBL/GenBank/DDBJ whole genome shotgun (WGS) entry which is preliminary data.</text>
</comment>
<keyword evidence="4 7" id="KW-0812">Transmembrane</keyword>
<evidence type="ECO:0000256" key="6">
    <source>
        <dbReference type="ARBA" id="ARBA00023136"/>
    </source>
</evidence>
<feature type="domain" description="ABC transmembrane type-1" evidence="8">
    <location>
        <begin position="73"/>
        <end position="272"/>
    </location>
</feature>
<feature type="transmembrane region" description="Helical" evidence="7">
    <location>
        <begin position="111"/>
        <end position="130"/>
    </location>
</feature>
<dbReference type="AlphaFoldDB" id="A0A1T2XHA2"/>
<evidence type="ECO:0000256" key="7">
    <source>
        <dbReference type="RuleBase" id="RU363032"/>
    </source>
</evidence>
<keyword evidence="5 7" id="KW-1133">Transmembrane helix</keyword>
<feature type="transmembrane region" description="Helical" evidence="7">
    <location>
        <begin position="77"/>
        <end position="99"/>
    </location>
</feature>
<evidence type="ECO:0000256" key="5">
    <source>
        <dbReference type="ARBA" id="ARBA00022989"/>
    </source>
</evidence>
<dbReference type="CDD" id="cd06261">
    <property type="entry name" value="TM_PBP2"/>
    <property type="match status" value="1"/>
</dbReference>
<dbReference type="Pfam" id="PF00528">
    <property type="entry name" value="BPD_transp_1"/>
    <property type="match status" value="1"/>
</dbReference>
<dbReference type="Proteomes" id="UP000190188">
    <property type="component" value="Unassembled WGS sequence"/>
</dbReference>
<dbReference type="InterPro" id="IPR035906">
    <property type="entry name" value="MetI-like_sf"/>
</dbReference>
<evidence type="ECO:0000256" key="1">
    <source>
        <dbReference type="ARBA" id="ARBA00004651"/>
    </source>
</evidence>
<proteinExistence type="inferred from homology"/>
<dbReference type="STRING" id="1324314.BVG16_08820"/>
<comment type="subcellular location">
    <subcellularLocation>
        <location evidence="1 7">Cell membrane</location>
        <topology evidence="1 7">Multi-pass membrane protein</topology>
    </subcellularLocation>
</comment>
<name>A0A1T2XHA2_9BACL</name>
<dbReference type="PROSITE" id="PS50928">
    <property type="entry name" value="ABC_TM1"/>
    <property type="match status" value="1"/>
</dbReference>
<reference evidence="9 10" key="1">
    <citation type="submission" date="2017-01" db="EMBL/GenBank/DDBJ databases">
        <title>Genome analysis of Paenibacillus selenitrireducens ES3-24.</title>
        <authorList>
            <person name="Xu D."/>
            <person name="Yao R."/>
            <person name="Zheng S."/>
        </authorList>
    </citation>
    <scope>NUCLEOTIDE SEQUENCE [LARGE SCALE GENOMIC DNA]</scope>
    <source>
        <strain evidence="9 10">ES3-24</strain>
    </source>
</reference>
<sequence>MKTTGTDRIFTGTVYTILIVCSLVVLLPFLYVVLVSFATKHEVLSRGFFLFPKEWTLNSYQFLFREHNFLKAFQNSLWITFVGTVINMILTSLMAYALAKRWLVGRKTINLLVLITMLFNGGIISTYLVVNGLHLLDTYWSIWLTGAIAPFHLIVMRSFFQSFPIELEESSRMDGCGELRLFWNIVVPLSMPAIATFTLFYMVQNWNTFFNALIYINDSDKWPLQVYLRQMLIEAADSSMSLDIEGFEYGPPVKMATVIVTAVPLLIVYPFLQKYFNKGMLLGSVKG</sequence>
<dbReference type="PANTHER" id="PTHR43744:SF9">
    <property type="entry name" value="POLYGALACTURONAN_RHAMNOGALACTURONAN TRANSPORT SYSTEM PERMEASE PROTEIN YTCP"/>
    <property type="match status" value="1"/>
</dbReference>
<dbReference type="GO" id="GO:0055085">
    <property type="term" value="P:transmembrane transport"/>
    <property type="evidence" value="ECO:0007669"/>
    <property type="project" value="InterPro"/>
</dbReference>
<dbReference type="PANTHER" id="PTHR43744">
    <property type="entry name" value="ABC TRANSPORTER PERMEASE PROTEIN MG189-RELATED-RELATED"/>
    <property type="match status" value="1"/>
</dbReference>
<dbReference type="RefSeq" id="WP_078498186.1">
    <property type="nucleotide sequence ID" value="NZ_MSZX01000003.1"/>
</dbReference>
<feature type="transmembrane region" description="Helical" evidence="7">
    <location>
        <begin position="142"/>
        <end position="160"/>
    </location>
</feature>
<evidence type="ECO:0000313" key="9">
    <source>
        <dbReference type="EMBL" id="OPA79188.1"/>
    </source>
</evidence>
<keyword evidence="3" id="KW-1003">Cell membrane</keyword>
<evidence type="ECO:0000256" key="3">
    <source>
        <dbReference type="ARBA" id="ARBA00022475"/>
    </source>
</evidence>
<feature type="transmembrane region" description="Helical" evidence="7">
    <location>
        <begin position="181"/>
        <end position="203"/>
    </location>
</feature>
<dbReference type="InterPro" id="IPR000515">
    <property type="entry name" value="MetI-like"/>
</dbReference>
<evidence type="ECO:0000259" key="8">
    <source>
        <dbReference type="PROSITE" id="PS50928"/>
    </source>
</evidence>
<accession>A0A1T2XHA2</accession>
<evidence type="ECO:0000313" key="10">
    <source>
        <dbReference type="Proteomes" id="UP000190188"/>
    </source>
</evidence>
<keyword evidence="10" id="KW-1185">Reference proteome</keyword>
<dbReference type="SUPFAM" id="SSF161098">
    <property type="entry name" value="MetI-like"/>
    <property type="match status" value="1"/>
</dbReference>
<gene>
    <name evidence="9" type="ORF">BVG16_08820</name>
</gene>
<organism evidence="9 10">
    <name type="scientific">Paenibacillus selenitireducens</name>
    <dbReference type="NCBI Taxonomy" id="1324314"/>
    <lineage>
        <taxon>Bacteria</taxon>
        <taxon>Bacillati</taxon>
        <taxon>Bacillota</taxon>
        <taxon>Bacilli</taxon>
        <taxon>Bacillales</taxon>
        <taxon>Paenibacillaceae</taxon>
        <taxon>Paenibacillus</taxon>
    </lineage>
</organism>
<feature type="transmembrane region" description="Helical" evidence="7">
    <location>
        <begin position="255"/>
        <end position="272"/>
    </location>
</feature>
<dbReference type="Gene3D" id="1.10.3720.10">
    <property type="entry name" value="MetI-like"/>
    <property type="match status" value="1"/>
</dbReference>
<protein>
    <submittedName>
        <fullName evidence="9">ABC transporter permease</fullName>
    </submittedName>
</protein>
<keyword evidence="2 7" id="KW-0813">Transport</keyword>